<keyword evidence="5" id="KW-0873">Pyrrolidone carboxylic acid</keyword>
<evidence type="ECO:0000256" key="3">
    <source>
        <dbReference type="ARBA" id="ARBA00023157"/>
    </source>
</evidence>
<dbReference type="PDB" id="5XBD">
    <property type="method" value="NMR"/>
    <property type="chains" value="A=1-36"/>
</dbReference>
<protein>
    <submittedName>
        <fullName evidence="4">pB1</fullName>
    </submittedName>
</protein>
<name>A0A2R2JFU8_9CARY</name>
<evidence type="ECO:0000256" key="2">
    <source>
        <dbReference type="ARBA" id="ARBA00022854"/>
    </source>
</evidence>
<reference evidence="4 5" key="1">
    <citation type="journal article" date="2017" name="Front. Plant Sci.">
        <title>Bleogens: Cactus-Derived Anti-Candida Cysteine-Rich Peptides with Three Different Precursor Arrangements.</title>
        <authorList>
            <person name="Loo S."/>
            <person name="Kam A."/>
            <person name="Xiao T."/>
            <person name="Tam J.P."/>
        </authorList>
    </citation>
    <scope>STRUCTURE BY NMR</scope>
    <scope>DISULFIDE BONDS</scope>
</reference>
<sequence>ECKPNGAKCTEISIPPCCSNFCLRYAGQKSGTCANR</sequence>
<feature type="disulfide bond" evidence="5">
    <location>
        <begin position="9"/>
        <end position="22"/>
    </location>
</feature>
<keyword evidence="1" id="KW-0929">Antimicrobial</keyword>
<dbReference type="SMR" id="A0A2R2JFU8"/>
<dbReference type="PDBsum" id="5XBD"/>
<evidence type="ECO:0007829" key="5">
    <source>
        <dbReference type="PDB" id="5XBD"/>
    </source>
</evidence>
<keyword evidence="2" id="KW-0960">Knottin</keyword>
<feature type="disulfide bond" evidence="5">
    <location>
        <begin position="2"/>
        <end position="18"/>
    </location>
</feature>
<keyword evidence="3" id="KW-1015">Disulfide bond</keyword>
<dbReference type="AlphaFoldDB" id="A0A2R2JFU8"/>
<evidence type="ECO:0000313" key="4">
    <source>
        <dbReference type="PDB" id="5XBD"/>
    </source>
</evidence>
<feature type="modified residue" description="Pyrrolidone carboxylic acid" evidence="5">
    <location>
        <position position="1"/>
    </location>
</feature>
<dbReference type="InterPro" id="IPR009101">
    <property type="entry name" value="Gurmarin/antifun_pep"/>
</dbReference>
<dbReference type="BMRB" id="A0A2R2JFU8"/>
<dbReference type="SUPFAM" id="SSF57048">
    <property type="entry name" value="Gurmarin-like"/>
    <property type="match status" value="1"/>
</dbReference>
<keyword evidence="4 5" id="KW-0002">3D-structure</keyword>
<organism evidence="4">
    <name type="scientific">Leuenbergeria bleo</name>
    <dbReference type="NCBI Taxonomy" id="307721"/>
    <lineage>
        <taxon>Eukaryota</taxon>
        <taxon>Viridiplantae</taxon>
        <taxon>Streptophyta</taxon>
        <taxon>Embryophyta</taxon>
        <taxon>Tracheophyta</taxon>
        <taxon>Spermatophyta</taxon>
        <taxon>Magnoliopsida</taxon>
        <taxon>eudicotyledons</taxon>
        <taxon>Gunneridae</taxon>
        <taxon>Pentapetalae</taxon>
        <taxon>Caryophyllales</taxon>
        <taxon>Cactineae</taxon>
        <taxon>Cactaceae</taxon>
        <taxon>Leuenbergerioideae</taxon>
        <taxon>Leuenbergeria</taxon>
    </lineage>
</organism>
<feature type="disulfide bond" evidence="5">
    <location>
        <begin position="17"/>
        <end position="33"/>
    </location>
</feature>
<accession>A0A2R2JFU8</accession>
<evidence type="ECO:0000256" key="1">
    <source>
        <dbReference type="ARBA" id="ARBA00022529"/>
    </source>
</evidence>
<proteinExistence type="evidence at protein level"/>